<evidence type="ECO:0000256" key="8">
    <source>
        <dbReference type="PIRSR" id="PIRSR001362-2"/>
    </source>
</evidence>
<dbReference type="CDD" id="cd00377">
    <property type="entry name" value="ICL_PEPM"/>
    <property type="match status" value="1"/>
</dbReference>
<evidence type="ECO:0000256" key="5">
    <source>
        <dbReference type="ARBA" id="ARBA00023239"/>
    </source>
</evidence>
<comment type="pathway">
    <text evidence="1">Carbohydrate metabolism; glyoxylate cycle; (S)-malate from isocitrate: step 1/2.</text>
</comment>
<dbReference type="Gene3D" id="1.10.10.850">
    <property type="match status" value="1"/>
</dbReference>
<organism evidence="10 11">
    <name type="scientific">Discostella pseudostelligera</name>
    <dbReference type="NCBI Taxonomy" id="259834"/>
    <lineage>
        <taxon>Eukaryota</taxon>
        <taxon>Sar</taxon>
        <taxon>Stramenopiles</taxon>
        <taxon>Ochrophyta</taxon>
        <taxon>Bacillariophyta</taxon>
        <taxon>Coscinodiscophyceae</taxon>
        <taxon>Thalassiosirophycidae</taxon>
        <taxon>Stephanodiscales</taxon>
        <taxon>Stephanodiscaceae</taxon>
        <taxon>Discostella</taxon>
    </lineage>
</organism>
<feature type="binding site" evidence="8">
    <location>
        <position position="495"/>
    </location>
    <ligand>
        <name>substrate</name>
    </ligand>
</feature>
<keyword evidence="3" id="KW-0329">Glyoxylate bypass</keyword>
<evidence type="ECO:0000256" key="9">
    <source>
        <dbReference type="PIRSR" id="PIRSR001362-3"/>
    </source>
</evidence>
<feature type="binding site" evidence="8">
    <location>
        <begin position="131"/>
        <end position="133"/>
    </location>
    <ligand>
        <name>substrate</name>
    </ligand>
</feature>
<comment type="cofactor">
    <cofactor evidence="9">
        <name>Mg(2+)</name>
        <dbReference type="ChEBI" id="CHEBI:18420"/>
    </cofactor>
    <text evidence="9">Can also use Mn(2+) ion.</text>
</comment>
<protein>
    <recommendedName>
        <fullName evidence="2 6">Isocitrate lyase</fullName>
    </recommendedName>
</protein>
<dbReference type="InterPro" id="IPR018523">
    <property type="entry name" value="Isocitrate_lyase_ph_CS"/>
</dbReference>
<dbReference type="NCBIfam" id="TIGR01346">
    <property type="entry name" value="isocit_lyase"/>
    <property type="match status" value="1"/>
</dbReference>
<dbReference type="Pfam" id="PF00463">
    <property type="entry name" value="ICL"/>
    <property type="match status" value="1"/>
</dbReference>
<evidence type="ECO:0000256" key="2">
    <source>
        <dbReference type="ARBA" id="ARBA00012909"/>
    </source>
</evidence>
<comment type="caution">
    <text evidence="10">The sequence shown here is derived from an EMBL/GenBank/DDBJ whole genome shotgun (WGS) entry which is preliminary data.</text>
</comment>
<evidence type="ECO:0000256" key="4">
    <source>
        <dbReference type="ARBA" id="ARBA00022532"/>
    </source>
</evidence>
<feature type="binding site" evidence="8">
    <location>
        <begin position="460"/>
        <end position="464"/>
    </location>
    <ligand>
        <name>substrate</name>
    </ligand>
</feature>
<dbReference type="InterPro" id="IPR039556">
    <property type="entry name" value="ICL/PEPM"/>
</dbReference>
<evidence type="ECO:0000256" key="3">
    <source>
        <dbReference type="ARBA" id="ARBA00022435"/>
    </source>
</evidence>
<evidence type="ECO:0000256" key="6">
    <source>
        <dbReference type="PIRNR" id="PIRNR001362"/>
    </source>
</evidence>
<feature type="active site" description="Proton acceptor" evidence="7">
    <location>
        <position position="240"/>
    </location>
</feature>
<keyword evidence="11" id="KW-1185">Reference proteome</keyword>
<sequence>MSSKPSTPKVPRGLRVLNKPSAMAAETNVQAERSALMKEIAQIEQWWRDPRWKGTTRTYSAAEVASLRPSTAARSSGIMSPKCSYSNTSSRKLYSLLTSLHNVGGYSHTFGALDPVQVVQMAPHLSSIYISGWQCSSTASSTNEPGPDFADYPMDTVPKKCDQLVRAQLHHDRRQNEERASAIIAGQNPGPKVDYLTPIIADGDTGHGGLSAVMKLVKLFVEAGAAGVHFEDQKPGTKKCGHMGGKVLVSTQEHVDRLVAARLAADVLGVEMIIVARTDAEAATLLDCNYDGRDHPFIIGATVPGSISLSDAIANATASGGGDVASIEKEWTAKARPMTFGEAVLDKIHSLPIDEGRKRSMISRWEASDPDSLSNGAAHRVADSIFGKKNSIYFDWEACRVREGYYRIKPGIEYCIRRGRAYAPYADLIWMETAVPGIPDARKFSEGVKKVYPNQMLAYNLSPSFNWDASGMSDQELARFNDDLGKLGYAWQFITLAGFHSNGLVVTKLARSFGDRGMLAYVQDIQRQEKKEEVELLKHQKWSGAELVDRMVNVASGGQSSTAAMGAGVTEDQFSKH</sequence>
<keyword evidence="5 6" id="KW-0456">Lyase</keyword>
<name>A0ABD3MIK0_9STRA</name>
<dbReference type="GO" id="GO:0006099">
    <property type="term" value="P:tricarboxylic acid cycle"/>
    <property type="evidence" value="ECO:0007669"/>
    <property type="project" value="UniProtKB-KW"/>
</dbReference>
<accession>A0ABD3MIK0</accession>
<dbReference type="GO" id="GO:0006097">
    <property type="term" value="P:glyoxylate cycle"/>
    <property type="evidence" value="ECO:0007669"/>
    <property type="project" value="UniProtKB-KW"/>
</dbReference>
<dbReference type="GO" id="GO:0016829">
    <property type="term" value="F:lyase activity"/>
    <property type="evidence" value="ECO:0007669"/>
    <property type="project" value="UniProtKB-KW"/>
</dbReference>
<dbReference type="PANTHER" id="PTHR21631">
    <property type="entry name" value="ISOCITRATE LYASE/MALATE SYNTHASE"/>
    <property type="match status" value="1"/>
</dbReference>
<dbReference type="InterPro" id="IPR015813">
    <property type="entry name" value="Pyrv/PenolPyrv_kinase-like_dom"/>
</dbReference>
<dbReference type="PROSITE" id="PS00161">
    <property type="entry name" value="ISOCITRATE_LYASE"/>
    <property type="match status" value="1"/>
</dbReference>
<evidence type="ECO:0000313" key="11">
    <source>
        <dbReference type="Proteomes" id="UP001530293"/>
    </source>
</evidence>
<dbReference type="AlphaFoldDB" id="A0ABD3MIK0"/>
<proteinExistence type="inferred from homology"/>
<keyword evidence="9" id="KW-0460">Magnesium</keyword>
<feature type="binding site" evidence="8">
    <location>
        <position position="277"/>
    </location>
    <ligand>
        <name>substrate</name>
    </ligand>
</feature>
<dbReference type="InterPro" id="IPR006254">
    <property type="entry name" value="Isocitrate_lyase"/>
</dbReference>
<evidence type="ECO:0000313" key="10">
    <source>
        <dbReference type="EMBL" id="KAL3763900.1"/>
    </source>
</evidence>
<keyword evidence="4" id="KW-0816">Tricarboxylic acid cycle</keyword>
<dbReference type="EMBL" id="JALLBG020000110">
    <property type="protein sequence ID" value="KAL3763900.1"/>
    <property type="molecule type" value="Genomic_DNA"/>
</dbReference>
<dbReference type="Gene3D" id="3.20.20.60">
    <property type="entry name" value="Phosphoenolpyruvate-binding domains"/>
    <property type="match status" value="1"/>
</dbReference>
<dbReference type="Proteomes" id="UP001530293">
    <property type="component" value="Unassembled WGS sequence"/>
</dbReference>
<feature type="binding site" evidence="9">
    <location>
        <position position="202"/>
    </location>
    <ligand>
        <name>Mg(2+)</name>
        <dbReference type="ChEBI" id="CHEBI:18420"/>
    </ligand>
</feature>
<feature type="binding site" evidence="8">
    <location>
        <begin position="241"/>
        <end position="242"/>
    </location>
    <ligand>
        <name>substrate</name>
    </ligand>
</feature>
<dbReference type="PIRSF" id="PIRSF001362">
    <property type="entry name" value="Isocit_lyase"/>
    <property type="match status" value="1"/>
</dbReference>
<dbReference type="SUPFAM" id="SSF51621">
    <property type="entry name" value="Phosphoenolpyruvate/pyruvate domain"/>
    <property type="match status" value="1"/>
</dbReference>
<dbReference type="InterPro" id="IPR040442">
    <property type="entry name" value="Pyrv_kinase-like_dom_sf"/>
</dbReference>
<evidence type="ECO:0000256" key="1">
    <source>
        <dbReference type="ARBA" id="ARBA00004793"/>
    </source>
</evidence>
<keyword evidence="9" id="KW-0479">Metal-binding</keyword>
<comment type="similarity">
    <text evidence="6">Belongs to the isocitrate lyase/PEP mutase superfamily. Isocitrate lyase family.</text>
</comment>
<dbReference type="PANTHER" id="PTHR21631:SF3">
    <property type="entry name" value="BIFUNCTIONAL GLYOXYLATE CYCLE PROTEIN"/>
    <property type="match status" value="1"/>
</dbReference>
<gene>
    <name evidence="10" type="ORF">ACHAWU_003366</name>
</gene>
<reference evidence="10 11" key="1">
    <citation type="submission" date="2024-10" db="EMBL/GenBank/DDBJ databases">
        <title>Updated reference genomes for cyclostephanoid diatoms.</title>
        <authorList>
            <person name="Roberts W.R."/>
            <person name="Alverson A.J."/>
        </authorList>
    </citation>
    <scope>NUCLEOTIDE SEQUENCE [LARGE SCALE GENOMIC DNA]</scope>
    <source>
        <strain evidence="10 11">AJA232-27</strain>
    </source>
</reference>
<evidence type="ECO:0000256" key="7">
    <source>
        <dbReference type="PIRSR" id="PIRSR001362-1"/>
    </source>
</evidence>